<organism evidence="3 4">
    <name type="scientific">Acorus calamus</name>
    <name type="common">Sweet flag</name>
    <dbReference type="NCBI Taxonomy" id="4465"/>
    <lineage>
        <taxon>Eukaryota</taxon>
        <taxon>Viridiplantae</taxon>
        <taxon>Streptophyta</taxon>
        <taxon>Embryophyta</taxon>
        <taxon>Tracheophyta</taxon>
        <taxon>Spermatophyta</taxon>
        <taxon>Magnoliopsida</taxon>
        <taxon>Liliopsida</taxon>
        <taxon>Acoraceae</taxon>
        <taxon>Acorus</taxon>
    </lineage>
</organism>
<dbReference type="GO" id="GO:0016491">
    <property type="term" value="F:oxidoreductase activity"/>
    <property type="evidence" value="ECO:0007669"/>
    <property type="project" value="InterPro"/>
</dbReference>
<gene>
    <name evidence="3" type="primary">AAO2</name>
    <name evidence="3" type="ORF">QJS10_CPA09g00889</name>
</gene>
<evidence type="ECO:0000313" key="4">
    <source>
        <dbReference type="Proteomes" id="UP001180020"/>
    </source>
</evidence>
<dbReference type="AlphaFoldDB" id="A0AAV9E9N7"/>
<proteinExistence type="predicted"/>
<evidence type="ECO:0000313" key="3">
    <source>
        <dbReference type="EMBL" id="KAK1309579.1"/>
    </source>
</evidence>
<feature type="domain" description="Aldehyde oxidase/xanthine dehydrogenase second molybdopterin binding" evidence="2">
    <location>
        <begin position="217"/>
        <end position="262"/>
    </location>
</feature>
<dbReference type="EMBL" id="JAUJYO010000009">
    <property type="protein sequence ID" value="KAK1309579.1"/>
    <property type="molecule type" value="Genomic_DNA"/>
</dbReference>
<dbReference type="InterPro" id="IPR016208">
    <property type="entry name" value="Ald_Oxase/xanthine_DH-like"/>
</dbReference>
<dbReference type="Gene3D" id="3.30.365.10">
    <property type="entry name" value="Aldehyde oxidase/xanthine dehydrogenase, molybdopterin binding domain"/>
    <property type="match status" value="4"/>
</dbReference>
<sequence length="331" mass="36688">MRAPGDVQGTYIAEAVIEHVASTLSVDTSSIRKKNLHTHESLQLFYKDSCGEPHEHTLPAILEKLANSSSFDHRAEMIKKFNMRNKWRKRGISSVPILYEVSLRPAPGRVGILNDGSVVVEVGGIQIGQGLWKTVKQMTAFGLGKLWGDESIDLLERVRVVQSDSLSLIQGGFTGGSTTSEASCEPVRLACNILSERLAPVKERLQDQMGEVSWDLLILQIESSFVQGIGFFMLEEHLTNSDGLVVSDSTWTYKIPTVDTIPKQFNVEILNNGHHEKRILSSKDIAVTCHVFAIADAFGEPPLLLAVSVEKQEENSRHTEETSKYLLQFSS</sequence>
<comment type="caution">
    <text evidence="3">The sequence shown here is derived from an EMBL/GenBank/DDBJ whole genome shotgun (WGS) entry which is preliminary data.</text>
</comment>
<keyword evidence="4" id="KW-1185">Reference proteome</keyword>
<name>A0AAV9E9N7_ACOCL</name>
<dbReference type="InterPro" id="IPR046867">
    <property type="entry name" value="AldOxase/xan_DH_MoCoBD2"/>
</dbReference>
<reference evidence="3" key="1">
    <citation type="journal article" date="2023" name="Nat. Commun.">
        <title>Diploid and tetraploid genomes of Acorus and the evolution of monocots.</title>
        <authorList>
            <person name="Ma L."/>
            <person name="Liu K.W."/>
            <person name="Li Z."/>
            <person name="Hsiao Y.Y."/>
            <person name="Qi Y."/>
            <person name="Fu T."/>
            <person name="Tang G.D."/>
            <person name="Zhang D."/>
            <person name="Sun W.H."/>
            <person name="Liu D.K."/>
            <person name="Li Y."/>
            <person name="Chen G.Z."/>
            <person name="Liu X.D."/>
            <person name="Liao X.Y."/>
            <person name="Jiang Y.T."/>
            <person name="Yu X."/>
            <person name="Hao Y."/>
            <person name="Huang J."/>
            <person name="Zhao X.W."/>
            <person name="Ke S."/>
            <person name="Chen Y.Y."/>
            <person name="Wu W.L."/>
            <person name="Hsu J.L."/>
            <person name="Lin Y.F."/>
            <person name="Huang M.D."/>
            <person name="Li C.Y."/>
            <person name="Huang L."/>
            <person name="Wang Z.W."/>
            <person name="Zhao X."/>
            <person name="Zhong W.Y."/>
            <person name="Peng D.H."/>
            <person name="Ahmad S."/>
            <person name="Lan S."/>
            <person name="Zhang J.S."/>
            <person name="Tsai W.C."/>
            <person name="Van de Peer Y."/>
            <person name="Liu Z.J."/>
        </authorList>
    </citation>
    <scope>NUCLEOTIDE SEQUENCE</scope>
    <source>
        <strain evidence="3">CP</strain>
    </source>
</reference>
<dbReference type="GO" id="GO:0005506">
    <property type="term" value="F:iron ion binding"/>
    <property type="evidence" value="ECO:0007669"/>
    <property type="project" value="InterPro"/>
</dbReference>
<accession>A0AAV9E9N7</accession>
<evidence type="ECO:0000259" key="2">
    <source>
        <dbReference type="Pfam" id="PF20256"/>
    </source>
</evidence>
<dbReference type="PANTHER" id="PTHR11908">
    <property type="entry name" value="XANTHINE DEHYDROGENASE"/>
    <property type="match status" value="1"/>
</dbReference>
<reference evidence="3" key="2">
    <citation type="submission" date="2023-06" db="EMBL/GenBank/DDBJ databases">
        <authorList>
            <person name="Ma L."/>
            <person name="Liu K.-W."/>
            <person name="Li Z."/>
            <person name="Hsiao Y.-Y."/>
            <person name="Qi Y."/>
            <person name="Fu T."/>
            <person name="Tang G."/>
            <person name="Zhang D."/>
            <person name="Sun W.-H."/>
            <person name="Liu D.-K."/>
            <person name="Li Y."/>
            <person name="Chen G.-Z."/>
            <person name="Liu X.-D."/>
            <person name="Liao X.-Y."/>
            <person name="Jiang Y.-T."/>
            <person name="Yu X."/>
            <person name="Hao Y."/>
            <person name="Huang J."/>
            <person name="Zhao X.-W."/>
            <person name="Ke S."/>
            <person name="Chen Y.-Y."/>
            <person name="Wu W.-L."/>
            <person name="Hsu J.-L."/>
            <person name="Lin Y.-F."/>
            <person name="Huang M.-D."/>
            <person name="Li C.-Y."/>
            <person name="Huang L."/>
            <person name="Wang Z.-W."/>
            <person name="Zhao X."/>
            <person name="Zhong W.-Y."/>
            <person name="Peng D.-H."/>
            <person name="Ahmad S."/>
            <person name="Lan S."/>
            <person name="Zhang J.-S."/>
            <person name="Tsai W.-C."/>
            <person name="Van De Peer Y."/>
            <person name="Liu Z.-J."/>
        </authorList>
    </citation>
    <scope>NUCLEOTIDE SEQUENCE</scope>
    <source>
        <strain evidence="3">CP</strain>
        <tissue evidence="3">Leaves</tissue>
    </source>
</reference>
<evidence type="ECO:0000256" key="1">
    <source>
        <dbReference type="ARBA" id="ARBA00022505"/>
    </source>
</evidence>
<protein>
    <submittedName>
        <fullName evidence="3">Indole-3-acetaldehyde oxidase</fullName>
    </submittedName>
</protein>
<dbReference type="InterPro" id="IPR037165">
    <property type="entry name" value="AldOxase/xan_DH_Mopterin-bd_sf"/>
</dbReference>
<dbReference type="Pfam" id="PF20256">
    <property type="entry name" value="MoCoBD_2"/>
    <property type="match status" value="2"/>
</dbReference>
<keyword evidence="1" id="KW-0500">Molybdenum</keyword>
<dbReference type="PANTHER" id="PTHR11908:SF132">
    <property type="entry name" value="ALDEHYDE OXIDASE 1-RELATED"/>
    <property type="match status" value="1"/>
</dbReference>
<dbReference type="SUPFAM" id="SSF56003">
    <property type="entry name" value="Molybdenum cofactor-binding domain"/>
    <property type="match status" value="1"/>
</dbReference>
<feature type="domain" description="Aldehyde oxidase/xanthine dehydrogenase second molybdopterin binding" evidence="2">
    <location>
        <begin position="65"/>
        <end position="205"/>
    </location>
</feature>
<dbReference type="Proteomes" id="UP001180020">
    <property type="component" value="Unassembled WGS sequence"/>
</dbReference>